<dbReference type="Pfam" id="PF21103">
    <property type="entry name" value="PH1_SSRP1-like"/>
    <property type="match status" value="1"/>
</dbReference>
<feature type="domain" description="HMG box" evidence="12">
    <location>
        <begin position="548"/>
        <end position="614"/>
    </location>
</feature>
<dbReference type="STRING" id="6689.A0A423TG17"/>
<feature type="compositionally biased region" description="Basic residues" evidence="11">
    <location>
        <begin position="670"/>
        <end position="683"/>
    </location>
</feature>
<dbReference type="Gene3D" id="2.30.29.150">
    <property type="match status" value="1"/>
</dbReference>
<dbReference type="InterPro" id="IPR011993">
    <property type="entry name" value="PH-like_dom_sf"/>
</dbReference>
<dbReference type="CDD" id="cd13231">
    <property type="entry name" value="PH2_SSRP1-like"/>
    <property type="match status" value="1"/>
</dbReference>
<dbReference type="InterPro" id="IPR013719">
    <property type="entry name" value="RTT106/SPT16-like_middle_dom"/>
</dbReference>
<dbReference type="InterPro" id="IPR000969">
    <property type="entry name" value="SSRP1/POB3"/>
</dbReference>
<keyword evidence="6 10" id="KW-0804">Transcription</keyword>
<organism evidence="13 14">
    <name type="scientific">Penaeus vannamei</name>
    <name type="common">Whiteleg shrimp</name>
    <name type="synonym">Litopenaeus vannamei</name>
    <dbReference type="NCBI Taxonomy" id="6689"/>
    <lineage>
        <taxon>Eukaryota</taxon>
        <taxon>Metazoa</taxon>
        <taxon>Ecdysozoa</taxon>
        <taxon>Arthropoda</taxon>
        <taxon>Crustacea</taxon>
        <taxon>Multicrustacea</taxon>
        <taxon>Malacostraca</taxon>
        <taxon>Eumalacostraca</taxon>
        <taxon>Eucarida</taxon>
        <taxon>Decapoda</taxon>
        <taxon>Dendrobranchiata</taxon>
        <taxon>Penaeoidea</taxon>
        <taxon>Penaeidae</taxon>
        <taxon>Penaeus</taxon>
    </lineage>
</organism>
<evidence type="ECO:0000259" key="12">
    <source>
        <dbReference type="PROSITE" id="PS50118"/>
    </source>
</evidence>
<evidence type="ECO:0000256" key="4">
    <source>
        <dbReference type="ARBA" id="ARBA00022763"/>
    </source>
</evidence>
<dbReference type="GO" id="GO:0031491">
    <property type="term" value="F:nucleosome binding"/>
    <property type="evidence" value="ECO:0007669"/>
    <property type="project" value="TreeGrafter"/>
</dbReference>
<keyword evidence="7 10" id="KW-0234">DNA repair</keyword>
<evidence type="ECO:0000256" key="7">
    <source>
        <dbReference type="ARBA" id="ARBA00023204"/>
    </source>
</evidence>
<evidence type="ECO:0000256" key="5">
    <source>
        <dbReference type="ARBA" id="ARBA00023015"/>
    </source>
</evidence>
<dbReference type="SUPFAM" id="SSF47095">
    <property type="entry name" value="HMG-box"/>
    <property type="match status" value="1"/>
</dbReference>
<dbReference type="SUPFAM" id="SSF50729">
    <property type="entry name" value="PH domain-like"/>
    <property type="match status" value="1"/>
</dbReference>
<evidence type="ECO:0000256" key="3">
    <source>
        <dbReference type="ARBA" id="ARBA00022705"/>
    </source>
</evidence>
<evidence type="ECO:0000256" key="6">
    <source>
        <dbReference type="ARBA" id="ARBA00023163"/>
    </source>
</evidence>
<evidence type="ECO:0000256" key="2">
    <source>
        <dbReference type="ARBA" id="ARBA00022454"/>
    </source>
</evidence>
<comment type="function">
    <text evidence="10">Component of the FACT complex, a general chromatin factor that acts to reorganize nucleosomes. The FACT complex is involved in multiple processes that require DNA as a template such as mRNA elongation, DNA replication and DNA repair. During transcription elongation the FACT complex acts as a histone chaperone that both destabilizes and restores nucleosomal structure. It facilitates the passage of RNA polymerase II and transcription by promoting the dissociation of one histone H2A-H2B dimer from the nucleosome, then subsequently promotes the reestablishment of the nucleosome following the passage of RNA polymerase II.</text>
</comment>
<dbReference type="InterPro" id="IPR035417">
    <property type="entry name" value="SSRP1/POB3_N"/>
</dbReference>
<accession>A0A423TG17</accession>
<dbReference type="GO" id="GO:0006260">
    <property type="term" value="P:DNA replication"/>
    <property type="evidence" value="ECO:0007669"/>
    <property type="project" value="UniProtKB-KW"/>
</dbReference>
<dbReference type="GO" id="GO:1902275">
    <property type="term" value="P:regulation of chromatin organization"/>
    <property type="evidence" value="ECO:0007669"/>
    <property type="project" value="TreeGrafter"/>
</dbReference>
<feature type="compositionally biased region" description="Acidic residues" evidence="11">
    <location>
        <begin position="443"/>
        <end position="452"/>
    </location>
</feature>
<dbReference type="Proteomes" id="UP000283509">
    <property type="component" value="Unassembled WGS sequence"/>
</dbReference>
<feature type="compositionally biased region" description="Low complexity" evidence="11">
    <location>
        <begin position="628"/>
        <end position="642"/>
    </location>
</feature>
<keyword evidence="5 10" id="KW-0805">Transcription regulation</keyword>
<dbReference type="InterPro" id="IPR024954">
    <property type="entry name" value="SSRP1_DD"/>
</dbReference>
<dbReference type="EMBL" id="QCYY01001788">
    <property type="protein sequence ID" value="ROT75305.1"/>
    <property type="molecule type" value="Genomic_DNA"/>
</dbReference>
<dbReference type="InterPro" id="IPR038167">
    <property type="entry name" value="SSRP1_sf"/>
</dbReference>
<dbReference type="PANTHER" id="PTHR45849:SF1">
    <property type="entry name" value="FACT COMPLEX SUBUNIT SSRP1"/>
    <property type="match status" value="1"/>
</dbReference>
<comment type="similarity">
    <text evidence="1 10">Belongs to the SSRP1 family.</text>
</comment>
<reference evidence="13 14" key="1">
    <citation type="submission" date="2018-04" db="EMBL/GenBank/DDBJ databases">
        <authorList>
            <person name="Zhang X."/>
            <person name="Yuan J."/>
            <person name="Li F."/>
            <person name="Xiang J."/>
        </authorList>
    </citation>
    <scope>NUCLEOTIDE SEQUENCE [LARGE SCALE GENOMIC DNA]</scope>
    <source>
        <tissue evidence="13">Muscle</tissue>
    </source>
</reference>
<feature type="compositionally biased region" description="Basic and acidic residues" evidence="11">
    <location>
        <begin position="453"/>
        <end position="465"/>
    </location>
</feature>
<feature type="compositionally biased region" description="Basic and acidic residues" evidence="11">
    <location>
        <begin position="432"/>
        <end position="442"/>
    </location>
</feature>
<evidence type="ECO:0000256" key="1">
    <source>
        <dbReference type="ARBA" id="ARBA00010060"/>
    </source>
</evidence>
<dbReference type="Pfam" id="PF03531">
    <property type="entry name" value="SSrecog"/>
    <property type="match status" value="1"/>
</dbReference>
<evidence type="ECO:0000256" key="11">
    <source>
        <dbReference type="SAM" id="MobiDB-lite"/>
    </source>
</evidence>
<dbReference type="InterPro" id="IPR009071">
    <property type="entry name" value="HMG_box_dom"/>
</dbReference>
<dbReference type="FunFam" id="2.30.29.30:FF:000098">
    <property type="entry name" value="Fact complex subunit ssrp1"/>
    <property type="match status" value="1"/>
</dbReference>
<dbReference type="FunFam" id="2.30.29.150:FF:000001">
    <property type="entry name" value="Fact complex subunit ssrp1"/>
    <property type="match status" value="1"/>
</dbReference>
<keyword evidence="4 10" id="KW-0227">DNA damage</keyword>
<sequence>MKEEVPVLEYGDVAIESRGMMVPVRLKLSDQGITYRNVKTGKVETLNASDIEVVNWQRLAGSYGVRIFTENGSLYRFGGFKESEQSKLEKFFKNTYNKSMSEKEFSVKGWNYGTAKFEGACLAFEVGSMPAFEVPIVNASGCTTGKNEVTLEFHQHDDAAINLMEMRFHIPSSELAGDDPVENFQQRVMAKASVITATGDALAIFREVQCLTPRGRYDIKVYPSFIQLHGKTFDFKIPVQTVLRLFLLPHMDQRQHFFVVSLDPPIKQGQTRYPYLILLFSGDDSDTIELPLTEEELQEKYEGRMEKEMTGPQFELISKIFKGLCNRKIVTPGNFVGHSGTPAIGCSYKAAAGYLYPLERGLIYVHKPPVHIRFDEIISVNFARSGSTTRSFDFEVEVKNGVINTFSSIEKGEYNRLFDYVNQKKLRIKNRGKMEMGGRKDDFDDSDADENDPYMRRVREEAKERDDDDDEGSSEDEDFAPGEEGSDVAEEYDSYAGDSSDDSDAGDSDDSGKKKKKEKKEPKKPKAKTVSEKPRKKRQKKEKDENKPKRAQSAYFIWLNEHREQIKKENPGISITELSKLAGQKWRELKDRKEWEEKAAEAKKEYEAAMKEYKASGGGAASTKSKKAASSPKKAVSVSPTKAGSGGGFKSKEYIDDESSEEESGSDKPPKKKSKKEAKSKKKKSFKKLGEIFEVALILAVANELLRLQVGQGVELKLADIPSHTKDFRVGLGIALRFLEIL</sequence>
<dbReference type="Pfam" id="PF08512">
    <property type="entry name" value="Rttp106-like_middle"/>
    <property type="match status" value="1"/>
</dbReference>
<dbReference type="PRINTS" id="PR00887">
    <property type="entry name" value="SSRCOGNITION"/>
</dbReference>
<protein>
    <recommendedName>
        <fullName evidence="10">FACT complex subunit SSRP1</fullName>
    </recommendedName>
</protein>
<dbReference type="FunFam" id="2.30.29.30:FF:000119">
    <property type="entry name" value="FACT complex subunit SSRP1"/>
    <property type="match status" value="1"/>
</dbReference>
<keyword evidence="3 10" id="KW-0235">DNA replication</keyword>
<dbReference type="InterPro" id="IPR048993">
    <property type="entry name" value="SSRP1-like_PH1"/>
</dbReference>
<feature type="compositionally biased region" description="Acidic residues" evidence="11">
    <location>
        <begin position="466"/>
        <end position="509"/>
    </location>
</feature>
<keyword evidence="2 10" id="KW-0158">Chromosome</keyword>
<dbReference type="Gene3D" id="1.10.30.10">
    <property type="entry name" value="High mobility group box domain"/>
    <property type="match status" value="1"/>
</dbReference>
<keyword evidence="14" id="KW-1185">Reference proteome</keyword>
<comment type="subcellular location">
    <subcellularLocation>
        <location evidence="10">Nucleus</location>
    </subcellularLocation>
    <subcellularLocation>
        <location evidence="10">Chromosome</location>
    </subcellularLocation>
</comment>
<evidence type="ECO:0000313" key="13">
    <source>
        <dbReference type="EMBL" id="ROT75305.1"/>
    </source>
</evidence>
<dbReference type="GO" id="GO:0035101">
    <property type="term" value="C:FACT complex"/>
    <property type="evidence" value="ECO:0007669"/>
    <property type="project" value="TreeGrafter"/>
</dbReference>
<dbReference type="InterPro" id="IPR050454">
    <property type="entry name" value="RTT106/SSRP1_HistChap/FACT"/>
</dbReference>
<evidence type="ECO:0000313" key="14">
    <source>
        <dbReference type="Proteomes" id="UP000283509"/>
    </source>
</evidence>
<evidence type="ECO:0000256" key="9">
    <source>
        <dbReference type="PROSITE-ProRule" id="PRU00267"/>
    </source>
</evidence>
<dbReference type="GO" id="GO:0042393">
    <property type="term" value="F:histone binding"/>
    <property type="evidence" value="ECO:0007669"/>
    <property type="project" value="TreeGrafter"/>
</dbReference>
<feature type="DNA-binding region" description="HMG box" evidence="9">
    <location>
        <begin position="548"/>
        <end position="614"/>
    </location>
</feature>
<feature type="compositionally biased region" description="Acidic residues" evidence="11">
    <location>
        <begin position="655"/>
        <end position="664"/>
    </location>
</feature>
<dbReference type="CDD" id="cd21994">
    <property type="entry name" value="HMG-box_SSRP1-like"/>
    <property type="match status" value="1"/>
</dbReference>
<feature type="compositionally biased region" description="Basic residues" evidence="11">
    <location>
        <begin position="513"/>
        <end position="527"/>
    </location>
</feature>
<name>A0A423TG17_PENVA</name>
<dbReference type="Pfam" id="PF00505">
    <property type="entry name" value="HMG_box"/>
    <property type="match status" value="1"/>
</dbReference>
<evidence type="ECO:0000256" key="8">
    <source>
        <dbReference type="ARBA" id="ARBA00023242"/>
    </source>
</evidence>
<gene>
    <name evidence="13" type="ORF">C7M84_006151</name>
</gene>
<proteinExistence type="inferred from homology"/>
<feature type="region of interest" description="Disordered" evidence="11">
    <location>
        <begin position="612"/>
        <end position="683"/>
    </location>
</feature>
<dbReference type="OrthoDB" id="498543at2759"/>
<dbReference type="AlphaFoldDB" id="A0A423TG17"/>
<dbReference type="SMART" id="SM01287">
    <property type="entry name" value="Rtt106"/>
    <property type="match status" value="1"/>
</dbReference>
<feature type="region of interest" description="Disordered" evidence="11">
    <location>
        <begin position="432"/>
        <end position="552"/>
    </location>
</feature>
<dbReference type="Pfam" id="PF17292">
    <property type="entry name" value="POB3_N"/>
    <property type="match status" value="1"/>
</dbReference>
<dbReference type="PROSITE" id="PS50118">
    <property type="entry name" value="HMG_BOX_2"/>
    <property type="match status" value="1"/>
</dbReference>
<dbReference type="GO" id="GO:0003677">
    <property type="term" value="F:DNA binding"/>
    <property type="evidence" value="ECO:0007669"/>
    <property type="project" value="UniProtKB-UniRule"/>
</dbReference>
<dbReference type="Gene3D" id="2.30.29.220">
    <property type="entry name" value="Structure-specific recognition protein (SSRP1)"/>
    <property type="match status" value="1"/>
</dbReference>
<keyword evidence="8 9" id="KW-0539">Nucleus</keyword>
<keyword evidence="9" id="KW-0238">DNA-binding</keyword>
<dbReference type="SMART" id="SM00398">
    <property type="entry name" value="HMG"/>
    <property type="match status" value="1"/>
</dbReference>
<dbReference type="CDD" id="cd13230">
    <property type="entry name" value="PH1_SSRP1-like"/>
    <property type="match status" value="1"/>
</dbReference>
<dbReference type="InterPro" id="IPR036910">
    <property type="entry name" value="HMG_box_dom_sf"/>
</dbReference>
<dbReference type="Gene3D" id="2.30.29.30">
    <property type="entry name" value="Pleckstrin-homology domain (PH domain)/Phosphotyrosine-binding domain (PTB)"/>
    <property type="match status" value="2"/>
</dbReference>
<dbReference type="PANTHER" id="PTHR45849">
    <property type="entry name" value="FACT COMPLEX SUBUNIT SSRP1"/>
    <property type="match status" value="1"/>
</dbReference>
<dbReference type="GO" id="GO:0006281">
    <property type="term" value="P:DNA repair"/>
    <property type="evidence" value="ECO:0007669"/>
    <property type="project" value="UniProtKB-KW"/>
</dbReference>
<evidence type="ECO:0000256" key="10">
    <source>
        <dbReference type="RuleBase" id="RU364013"/>
    </source>
</evidence>
<reference evidence="13 14" key="2">
    <citation type="submission" date="2019-01" db="EMBL/GenBank/DDBJ databases">
        <title>The decoding of complex shrimp genome reveals the adaptation for benthos swimmer, frequently molting mechanism and breeding impact on genome.</title>
        <authorList>
            <person name="Sun Y."/>
            <person name="Gao Y."/>
            <person name="Yu Y."/>
        </authorList>
    </citation>
    <scope>NUCLEOTIDE SEQUENCE [LARGE SCALE GENOMIC DNA]</scope>
    <source>
        <tissue evidence="13">Muscle</tissue>
    </source>
</reference>
<comment type="caution">
    <text evidence="13">The sequence shown here is derived from an EMBL/GenBank/DDBJ whole genome shotgun (WGS) entry which is preliminary data.</text>
</comment>